<name>A0A1I1A2Y5_9CLOT</name>
<reference evidence="1 2" key="1">
    <citation type="submission" date="2016-10" db="EMBL/GenBank/DDBJ databases">
        <authorList>
            <person name="de Groot N.N."/>
        </authorList>
    </citation>
    <scope>NUCLEOTIDE SEQUENCE [LARGE SCALE GENOMIC DNA]</scope>
    <source>
        <strain evidence="1 2">DSM 12271</strain>
    </source>
</reference>
<protein>
    <submittedName>
        <fullName evidence="1">Uncharacterized protein</fullName>
    </submittedName>
</protein>
<gene>
    <name evidence="1" type="ORF">SAMN04488528_102740</name>
</gene>
<dbReference type="RefSeq" id="WP_090042391.1">
    <property type="nucleotide sequence ID" value="NZ_FOKI01000027.1"/>
</dbReference>
<keyword evidence="2" id="KW-1185">Reference proteome</keyword>
<dbReference type="EMBL" id="FOKI01000027">
    <property type="protein sequence ID" value="SFB30773.1"/>
    <property type="molecule type" value="Genomic_DNA"/>
</dbReference>
<evidence type="ECO:0000313" key="1">
    <source>
        <dbReference type="EMBL" id="SFB30773.1"/>
    </source>
</evidence>
<dbReference type="Proteomes" id="UP000198619">
    <property type="component" value="Unassembled WGS sequence"/>
</dbReference>
<accession>A0A1I1A2Y5</accession>
<sequence>MKIDITHIVKSSGITPISDELKSMKIKSCDYNPLKPITYDEAQNREYFNTDVSKVSKDEFIKQIQNNGLDKEINWDSLNLNLVNVSGNILNNNNFSDSLDYLSSQYSVLKNQIQENFQGEDLKKQISLLDNMFENTIDRYSHEFSNMVGGFLENNGLSGEKDKIYNSIKNIYSEQVKNYSKYIDENDNYANIKSPKNKWLEKDNYYMSSKLRGVCKSGDYKDLDKTYSKDELSVMSTFVNNIKKPIYCEWEFDQNEEALGLNFGIIELKTNILLENSNLRDDIVDKINIVKKNYYHNTIENYDNKYANSQKIVQDKRGFARMDKQAINDVFKFVINKYNNSNNILDTINESLDYAKNKYDEKRKDIKYSDIYRYSNDSEFFKNMDNIKYKNYYGENKTIKTTIIDNWNEFINEVTTKNKESLIIKDNTYYNFA</sequence>
<dbReference type="AlphaFoldDB" id="A0A1I1A2Y5"/>
<organism evidence="1 2">
    <name type="scientific">Clostridium frigidicarnis</name>
    <dbReference type="NCBI Taxonomy" id="84698"/>
    <lineage>
        <taxon>Bacteria</taxon>
        <taxon>Bacillati</taxon>
        <taxon>Bacillota</taxon>
        <taxon>Clostridia</taxon>
        <taxon>Eubacteriales</taxon>
        <taxon>Clostridiaceae</taxon>
        <taxon>Clostridium</taxon>
    </lineage>
</organism>
<evidence type="ECO:0000313" key="2">
    <source>
        <dbReference type="Proteomes" id="UP000198619"/>
    </source>
</evidence>
<dbReference type="OrthoDB" id="2079748at2"/>
<proteinExistence type="predicted"/>